<dbReference type="SUPFAM" id="SSF51430">
    <property type="entry name" value="NAD(P)-linked oxidoreductase"/>
    <property type="match status" value="1"/>
</dbReference>
<dbReference type="PANTHER" id="PTHR43364">
    <property type="entry name" value="NADH-SPECIFIC METHYLGLYOXAL REDUCTASE-RELATED"/>
    <property type="match status" value="1"/>
</dbReference>
<proteinExistence type="predicted"/>
<dbReference type="InterPro" id="IPR023210">
    <property type="entry name" value="NADP_OxRdtase_dom"/>
</dbReference>
<evidence type="ECO:0000259" key="1">
    <source>
        <dbReference type="Pfam" id="PF00248"/>
    </source>
</evidence>
<organism evidence="2 3">
    <name type="scientific">Novosphingobium mangrovi</name>
    <name type="common">ex Hu et al. 2023</name>
    <dbReference type="NCBI Taxonomy" id="2930094"/>
    <lineage>
        <taxon>Bacteria</taxon>
        <taxon>Pseudomonadati</taxon>
        <taxon>Pseudomonadota</taxon>
        <taxon>Alphaproteobacteria</taxon>
        <taxon>Sphingomonadales</taxon>
        <taxon>Sphingomonadaceae</taxon>
        <taxon>Novosphingobium</taxon>
    </lineage>
</organism>
<dbReference type="InterPro" id="IPR050523">
    <property type="entry name" value="AKR_Detox_Biosynth"/>
</dbReference>
<dbReference type="Pfam" id="PF00248">
    <property type="entry name" value="Aldo_ket_red"/>
    <property type="match status" value="1"/>
</dbReference>
<reference evidence="2" key="1">
    <citation type="submission" date="2022-03" db="EMBL/GenBank/DDBJ databases">
        <title>Identification of a novel bacterium isolated from mangrove sediments.</title>
        <authorList>
            <person name="Pan X."/>
        </authorList>
    </citation>
    <scope>NUCLEOTIDE SEQUENCE</scope>
    <source>
        <strain evidence="2">B2637</strain>
    </source>
</reference>
<protein>
    <submittedName>
        <fullName evidence="2">Aldo/keto reductase</fullName>
    </submittedName>
</protein>
<accession>A0ABT0AEH8</accession>
<feature type="non-terminal residue" evidence="2">
    <location>
        <position position="202"/>
    </location>
</feature>
<dbReference type="EMBL" id="JALHAT010000022">
    <property type="protein sequence ID" value="MCJ1961580.1"/>
    <property type="molecule type" value="Genomic_DNA"/>
</dbReference>
<name>A0ABT0AEH8_9SPHN</name>
<dbReference type="RefSeq" id="WP_243800818.1">
    <property type="nucleotide sequence ID" value="NZ_JALHAT010000022.1"/>
</dbReference>
<dbReference type="PANTHER" id="PTHR43364:SF5">
    <property type="entry name" value="REDUCTASE"/>
    <property type="match status" value="1"/>
</dbReference>
<feature type="domain" description="NADP-dependent oxidoreductase" evidence="1">
    <location>
        <begin position="16"/>
        <end position="201"/>
    </location>
</feature>
<evidence type="ECO:0000313" key="2">
    <source>
        <dbReference type="EMBL" id="MCJ1961580.1"/>
    </source>
</evidence>
<dbReference type="Gene3D" id="3.20.20.100">
    <property type="entry name" value="NADP-dependent oxidoreductase domain"/>
    <property type="match status" value="1"/>
</dbReference>
<keyword evidence="3" id="KW-1185">Reference proteome</keyword>
<gene>
    <name evidence="2" type="ORF">MTR65_12870</name>
</gene>
<dbReference type="Proteomes" id="UP001162802">
    <property type="component" value="Unassembled WGS sequence"/>
</dbReference>
<comment type="caution">
    <text evidence="2">The sequence shown here is derived from an EMBL/GenBank/DDBJ whole genome shotgun (WGS) entry which is preliminary data.</text>
</comment>
<evidence type="ECO:0000313" key="3">
    <source>
        <dbReference type="Proteomes" id="UP001162802"/>
    </source>
</evidence>
<dbReference type="InterPro" id="IPR036812">
    <property type="entry name" value="NAD(P)_OxRdtase_dom_sf"/>
</dbReference>
<sequence>MEYKTLGRTGLKVSTLCLGTMNFGDVTAKDDAFAIMDGARDAGINYFDTADVYGGPQKPDMEKGYGTSEEIVGEWLARGGRRDSLVLATKFYQPMQTDPNGRGLSAYHIRQAVEDSLRRLGTDRIDLYQMHHSDMSVPRDELWQALDILVQQGKILYVGSSNHAGWQIATTHAAAQARGSLGLVCEQTYYNLMERTAELEVL</sequence>